<dbReference type="EMBL" id="JAEKCB010000009">
    <property type="protein sequence ID" value="MBJ2119139.1"/>
    <property type="molecule type" value="Genomic_DNA"/>
</dbReference>
<reference evidence="1" key="2">
    <citation type="submission" date="2015-06" db="EMBL/GenBank/DDBJ databases">
        <authorList>
            <person name="Urmite Genomes Urmite Genomes"/>
        </authorList>
    </citation>
    <scope>NUCLEOTIDE SEQUENCE [LARGE SCALE GENOMIC DNA]</scope>
    <source>
        <strain evidence="1">CSUR P1867</strain>
    </source>
</reference>
<reference evidence="3" key="1">
    <citation type="submission" date="2015-06" db="EMBL/GenBank/DDBJ databases">
        <authorList>
            <person name="Urmite Genomes"/>
        </authorList>
    </citation>
    <scope>NUCLEOTIDE SEQUENCE [LARGE SCALE GENOMIC DNA]</scope>
    <source>
        <strain evidence="3">CSUR P1867</strain>
    </source>
</reference>
<gene>
    <name evidence="1" type="ORF">BN1804_02839</name>
    <name evidence="2" type="ORF">JFQ69_15875</name>
</gene>
<evidence type="ECO:0000313" key="4">
    <source>
        <dbReference type="Proteomes" id="UP000619976"/>
    </source>
</evidence>
<evidence type="ECO:0000313" key="2">
    <source>
        <dbReference type="EMBL" id="MBJ2119139.1"/>
    </source>
</evidence>
<dbReference type="InterPro" id="IPR011194">
    <property type="entry name" value="UPF0306"/>
</dbReference>
<dbReference type="Gene3D" id="2.30.110.10">
    <property type="entry name" value="Electron Transport, Fmn-binding Protein, Chain A"/>
    <property type="match status" value="1"/>
</dbReference>
<name>A0A0G4QF03_9GAMM</name>
<dbReference type="InterPro" id="IPR012349">
    <property type="entry name" value="Split_barrel_FMN-bd"/>
</dbReference>
<keyword evidence="4" id="KW-1185">Reference proteome</keyword>
<dbReference type="GeneID" id="76525096"/>
<evidence type="ECO:0000313" key="3">
    <source>
        <dbReference type="Proteomes" id="UP000183920"/>
    </source>
</evidence>
<dbReference type="SUPFAM" id="SSF50475">
    <property type="entry name" value="FMN-binding split barrel"/>
    <property type="match status" value="1"/>
</dbReference>
<protein>
    <recommendedName>
        <fullName evidence="5">Pyridoxamine 5'-phosphate oxidase putative domain-containing protein</fullName>
    </recommendedName>
</protein>
<organism evidence="1 3">
    <name type="scientific">Proteus penneri</name>
    <dbReference type="NCBI Taxonomy" id="102862"/>
    <lineage>
        <taxon>Bacteria</taxon>
        <taxon>Pseudomonadati</taxon>
        <taxon>Pseudomonadota</taxon>
        <taxon>Gammaproteobacteria</taxon>
        <taxon>Enterobacterales</taxon>
        <taxon>Morganellaceae</taxon>
        <taxon>Proteus</taxon>
    </lineage>
</organism>
<proteinExistence type="predicted"/>
<dbReference type="AlphaFoldDB" id="A0A0G4QF03"/>
<evidence type="ECO:0008006" key="5">
    <source>
        <dbReference type="Google" id="ProtNLM"/>
    </source>
</evidence>
<dbReference type="Proteomes" id="UP000183920">
    <property type="component" value="Unassembled WGS sequence"/>
</dbReference>
<dbReference type="PIRSF" id="PIRSF009554">
    <property type="entry name" value="UCP009554"/>
    <property type="match status" value="1"/>
</dbReference>
<evidence type="ECO:0000313" key="1">
    <source>
        <dbReference type="EMBL" id="CRL64154.1"/>
    </source>
</evidence>
<sequence>MSSSDSIKIIKQYIRDKHVFTLCTTRSLSDVWCANCFYWFDENQMRLVFLSEKKTRHAQMMQENLLVAGSISTQEIAVSDLQGIQFTGSVALLAGKDDINARKHYCLRFPVALAAIHVPLWELQLQEIKMVNNQLGFGTKLYWQRD</sequence>
<dbReference type="NCBIfam" id="NF002900">
    <property type="entry name" value="PRK03467.1"/>
    <property type="match status" value="1"/>
</dbReference>
<dbReference type="Proteomes" id="UP000619976">
    <property type="component" value="Unassembled WGS sequence"/>
</dbReference>
<dbReference type="EMBL" id="CVRY01000006">
    <property type="protein sequence ID" value="CRL64154.1"/>
    <property type="molecule type" value="Genomic_DNA"/>
</dbReference>
<accession>A0A0G4QF03</accession>
<reference evidence="2 4" key="3">
    <citation type="submission" date="2020-12" db="EMBL/GenBank/DDBJ databases">
        <title>Enhanced detection system for hospital associated transmission using whole genome sequencing surveillance.</title>
        <authorList>
            <person name="Harrison L.H."/>
            <person name="Van Tyne D."/>
            <person name="Marsh J.W."/>
            <person name="Griffith M.P."/>
            <person name="Snyder D.J."/>
            <person name="Cooper V.S."/>
            <person name="Mustapha M."/>
        </authorList>
    </citation>
    <scope>NUCLEOTIDE SEQUENCE [LARGE SCALE GENOMIC DNA]</scope>
    <source>
        <strain evidence="2 4">PR00195</strain>
    </source>
</reference>
<dbReference type="RefSeq" id="WP_072064541.1">
    <property type="nucleotide sequence ID" value="NZ_CAXOKJ010000005.1"/>
</dbReference>